<dbReference type="InterPro" id="IPR021838">
    <property type="entry name" value="DUF3431"/>
</dbReference>
<organism evidence="2 3">
    <name type="scientific">Viridothelium virens</name>
    <name type="common">Speckled blister lichen</name>
    <name type="synonym">Trypethelium virens</name>
    <dbReference type="NCBI Taxonomy" id="1048519"/>
    <lineage>
        <taxon>Eukaryota</taxon>
        <taxon>Fungi</taxon>
        <taxon>Dikarya</taxon>
        <taxon>Ascomycota</taxon>
        <taxon>Pezizomycotina</taxon>
        <taxon>Dothideomycetes</taxon>
        <taxon>Dothideomycetes incertae sedis</taxon>
        <taxon>Trypetheliales</taxon>
        <taxon>Trypetheliaceae</taxon>
        <taxon>Viridothelium</taxon>
    </lineage>
</organism>
<evidence type="ECO:0000256" key="1">
    <source>
        <dbReference type="SAM" id="Phobius"/>
    </source>
</evidence>
<gene>
    <name evidence="2" type="ORF">EV356DRAFT_244110</name>
</gene>
<dbReference type="Pfam" id="PF11913">
    <property type="entry name" value="DUF3431"/>
    <property type="match status" value="1"/>
</dbReference>
<dbReference type="EMBL" id="ML991813">
    <property type="protein sequence ID" value="KAF2232744.1"/>
    <property type="molecule type" value="Genomic_DNA"/>
</dbReference>
<keyword evidence="1" id="KW-1133">Transmembrane helix</keyword>
<keyword evidence="3" id="KW-1185">Reference proteome</keyword>
<dbReference type="PANTHER" id="PTHR37490">
    <property type="entry name" value="EXPRESSED PROTEIN"/>
    <property type="match status" value="1"/>
</dbReference>
<name>A0A6A6H3S0_VIRVR</name>
<dbReference type="Proteomes" id="UP000800092">
    <property type="component" value="Unassembled WGS sequence"/>
</dbReference>
<keyword evidence="1" id="KW-0472">Membrane</keyword>
<dbReference type="PANTHER" id="PTHR37490:SF2">
    <property type="match status" value="1"/>
</dbReference>
<accession>A0A6A6H3S0</accession>
<reference evidence="2" key="1">
    <citation type="journal article" date="2020" name="Stud. Mycol.">
        <title>101 Dothideomycetes genomes: a test case for predicting lifestyles and emergence of pathogens.</title>
        <authorList>
            <person name="Haridas S."/>
            <person name="Albert R."/>
            <person name="Binder M."/>
            <person name="Bloem J."/>
            <person name="Labutti K."/>
            <person name="Salamov A."/>
            <person name="Andreopoulos B."/>
            <person name="Baker S."/>
            <person name="Barry K."/>
            <person name="Bills G."/>
            <person name="Bluhm B."/>
            <person name="Cannon C."/>
            <person name="Castanera R."/>
            <person name="Culley D."/>
            <person name="Daum C."/>
            <person name="Ezra D."/>
            <person name="Gonzalez J."/>
            <person name="Henrissat B."/>
            <person name="Kuo A."/>
            <person name="Liang C."/>
            <person name="Lipzen A."/>
            <person name="Lutzoni F."/>
            <person name="Magnuson J."/>
            <person name="Mondo S."/>
            <person name="Nolan M."/>
            <person name="Ohm R."/>
            <person name="Pangilinan J."/>
            <person name="Park H.-J."/>
            <person name="Ramirez L."/>
            <person name="Alfaro M."/>
            <person name="Sun H."/>
            <person name="Tritt A."/>
            <person name="Yoshinaga Y."/>
            <person name="Zwiers L.-H."/>
            <person name="Turgeon B."/>
            <person name="Goodwin S."/>
            <person name="Spatafora J."/>
            <person name="Crous P."/>
            <person name="Grigoriev I."/>
        </authorList>
    </citation>
    <scope>NUCLEOTIDE SEQUENCE</scope>
    <source>
        <strain evidence="2">Tuck. ex Michener</strain>
    </source>
</reference>
<sequence length="298" mass="34793">MAGRFISGLLPTQWLQPQYSRLPGSHNSNFSRPPYTGRSVFTILVLVLEAVLIALTCWWAFPRIHNTLDYWQNAPTSNGGKALVIASFKKQDVSWIDRIPSSWDIYRYFLDDPHPLNNLSVPRNNGRESMAYLTYIIDHYDNLPDYVIFTHGHERSWHQIEPLPLKIRALNLTALEHENYISLRCENQMGCERIPYLDNQDPNWAGENHLAEFWDSIMPDVEFPRYIAYKCCGQHAVTKKAIMAHTKEDWIRIRSPLLRDLEDIQENEIWGSKPTADEWILGMFYEKIWHVLFGMGGE</sequence>
<dbReference type="AlphaFoldDB" id="A0A6A6H3S0"/>
<proteinExistence type="predicted"/>
<feature type="transmembrane region" description="Helical" evidence="1">
    <location>
        <begin position="40"/>
        <end position="61"/>
    </location>
</feature>
<keyword evidence="1" id="KW-0812">Transmembrane</keyword>
<evidence type="ECO:0000313" key="2">
    <source>
        <dbReference type="EMBL" id="KAF2232744.1"/>
    </source>
</evidence>
<evidence type="ECO:0000313" key="3">
    <source>
        <dbReference type="Proteomes" id="UP000800092"/>
    </source>
</evidence>
<dbReference type="OrthoDB" id="426718at2759"/>
<protein>
    <submittedName>
        <fullName evidence="2">Uncharacterized protein</fullName>
    </submittedName>
</protein>